<name>A0A7Z0BJC1_9ACTN</name>
<evidence type="ECO:0000313" key="2">
    <source>
        <dbReference type="Proteomes" id="UP000584931"/>
    </source>
</evidence>
<sequence>MDDGYRLVFVGGMGRSGSTLIERLLGELPGFCSVGETVHLWRRGLVEDERCGCGRPFSECGFWTDVGKEAFGGWSRLDAGRVARLKGGVDRTRFLPLLLNGAYEGPLASRCERYTELYHRLYSAVSLVSGARVVVDASKHASLAACLRRRYGARMRLLHVVRDPRAVAHAWAKRVARPDASPGSGEPEMARYSAGRAAAQWMAQNACLDALARRGTPTLRVRYEDFVADPGGEFARISEFAGYTGDPPDMAEGRVELSEGHAVSGNPMRFTTGRIGVRADHGWREAMPSWRRHLVAAATTPLRGRYGY</sequence>
<gene>
    <name evidence="1" type="ORF">HNR06_001519</name>
</gene>
<protein>
    <recommendedName>
        <fullName evidence="3">Sulfotransferase</fullName>
    </recommendedName>
</protein>
<evidence type="ECO:0000313" key="1">
    <source>
        <dbReference type="EMBL" id="NYH51930.1"/>
    </source>
</evidence>
<proteinExistence type="predicted"/>
<dbReference type="InterPro" id="IPR027417">
    <property type="entry name" value="P-loop_NTPase"/>
</dbReference>
<dbReference type="AlphaFoldDB" id="A0A7Z0BJC1"/>
<accession>A0A7Z0BJC1</accession>
<organism evidence="1 2">
    <name type="scientific">Nocardiopsis sinuspersici</name>
    <dbReference type="NCBI Taxonomy" id="501010"/>
    <lineage>
        <taxon>Bacteria</taxon>
        <taxon>Bacillati</taxon>
        <taxon>Actinomycetota</taxon>
        <taxon>Actinomycetes</taxon>
        <taxon>Streptosporangiales</taxon>
        <taxon>Nocardiopsidaceae</taxon>
        <taxon>Nocardiopsis</taxon>
    </lineage>
</organism>
<dbReference type="EMBL" id="JACCHL010000001">
    <property type="protein sequence ID" value="NYH51930.1"/>
    <property type="molecule type" value="Genomic_DNA"/>
</dbReference>
<dbReference type="SUPFAM" id="SSF52540">
    <property type="entry name" value="P-loop containing nucleoside triphosphate hydrolases"/>
    <property type="match status" value="1"/>
</dbReference>
<dbReference type="Pfam" id="PF13469">
    <property type="entry name" value="Sulfotransfer_3"/>
    <property type="match status" value="1"/>
</dbReference>
<reference evidence="1 2" key="1">
    <citation type="submission" date="2020-07" db="EMBL/GenBank/DDBJ databases">
        <title>Sequencing the genomes of 1000 actinobacteria strains.</title>
        <authorList>
            <person name="Klenk H.-P."/>
        </authorList>
    </citation>
    <scope>NUCLEOTIDE SEQUENCE [LARGE SCALE GENOMIC DNA]</scope>
    <source>
        <strain evidence="1 2">DSM 45278</strain>
    </source>
</reference>
<dbReference type="Gene3D" id="3.40.50.300">
    <property type="entry name" value="P-loop containing nucleotide triphosphate hydrolases"/>
    <property type="match status" value="1"/>
</dbReference>
<evidence type="ECO:0008006" key="3">
    <source>
        <dbReference type="Google" id="ProtNLM"/>
    </source>
</evidence>
<comment type="caution">
    <text evidence="1">The sequence shown here is derived from an EMBL/GenBank/DDBJ whole genome shotgun (WGS) entry which is preliminary data.</text>
</comment>
<dbReference type="Proteomes" id="UP000584931">
    <property type="component" value="Unassembled WGS sequence"/>
</dbReference>